<accession>F0UTK7</accession>
<proteinExistence type="predicted"/>
<reference evidence="3" key="1">
    <citation type="submission" date="2008-07" db="EMBL/GenBank/DDBJ databases">
        <title>Annotation of Ajellomyces capsulatus strain H88.</title>
        <authorList>
            <person name="Champion M."/>
            <person name="Cuomo C."/>
            <person name="Ma L.-J."/>
            <person name="Henn M.R."/>
            <person name="Sil A."/>
            <person name="Goldman B."/>
            <person name="Young S.K."/>
            <person name="Kodira C.D."/>
            <person name="Zeng Q."/>
            <person name="Koehrsen M."/>
            <person name="Alvarado L."/>
            <person name="Berlin A."/>
            <person name="Borenstein D."/>
            <person name="Chen Z."/>
            <person name="Engels R."/>
            <person name="Freedman E."/>
            <person name="Gellesch M."/>
            <person name="Goldberg J."/>
            <person name="Griggs A."/>
            <person name="Gujja S."/>
            <person name="Heiman D."/>
            <person name="Hepburn T."/>
            <person name="Howarth C."/>
            <person name="Jen D."/>
            <person name="Larson L."/>
            <person name="Lewis B."/>
            <person name="Mehta T."/>
            <person name="Park D."/>
            <person name="Pearson M."/>
            <person name="Roberts A."/>
            <person name="Saif S."/>
            <person name="Shea T."/>
            <person name="Shenoy N."/>
            <person name="Sisk P."/>
            <person name="Stolte C."/>
            <person name="Sykes S."/>
            <person name="Walk T."/>
            <person name="White J."/>
            <person name="Yandava C."/>
            <person name="Klein B."/>
            <person name="McEwen J.G."/>
            <person name="Puccia R."/>
            <person name="Goldman G.H."/>
            <person name="Felipe M.S."/>
            <person name="Nino-Vega G."/>
            <person name="San-Blas G."/>
            <person name="Taylor J."/>
            <person name="Mendoza L."/>
            <person name="Galagan J."/>
            <person name="Nusbaum C."/>
            <person name="Birren B."/>
        </authorList>
    </citation>
    <scope>NUCLEOTIDE SEQUENCE [LARGE SCALE GENOMIC DNA]</scope>
    <source>
        <strain evidence="3">H88</strain>
    </source>
</reference>
<dbReference type="OMA" id="QFDELQF"/>
<name>F0UTK7_AJEC8</name>
<evidence type="ECO:0000313" key="3">
    <source>
        <dbReference type="Proteomes" id="UP000008142"/>
    </source>
</evidence>
<dbReference type="HOGENOM" id="CLU_021768_10_2_1"/>
<dbReference type="Gene3D" id="3.90.1200.10">
    <property type="match status" value="1"/>
</dbReference>
<organism evidence="3">
    <name type="scientific">Ajellomyces capsulatus (strain H88)</name>
    <name type="common">Darling's disease fungus</name>
    <name type="synonym">Histoplasma capsulatum</name>
    <dbReference type="NCBI Taxonomy" id="544711"/>
    <lineage>
        <taxon>Eukaryota</taxon>
        <taxon>Fungi</taxon>
        <taxon>Dikarya</taxon>
        <taxon>Ascomycota</taxon>
        <taxon>Pezizomycotina</taxon>
        <taxon>Eurotiomycetes</taxon>
        <taxon>Eurotiomycetidae</taxon>
        <taxon>Onygenales</taxon>
        <taxon>Ajellomycetaceae</taxon>
        <taxon>Histoplasma</taxon>
    </lineage>
</organism>
<feature type="domain" description="Aminoglycoside phosphotransferase" evidence="1">
    <location>
        <begin position="251"/>
        <end position="437"/>
    </location>
</feature>
<dbReference type="OrthoDB" id="2906425at2759"/>
<dbReference type="Pfam" id="PF01636">
    <property type="entry name" value="APH"/>
    <property type="match status" value="1"/>
</dbReference>
<dbReference type="AlphaFoldDB" id="F0UTK7"/>
<evidence type="ECO:0000313" key="2">
    <source>
        <dbReference type="EMBL" id="EGC49234.1"/>
    </source>
</evidence>
<evidence type="ECO:0000259" key="1">
    <source>
        <dbReference type="Pfam" id="PF01636"/>
    </source>
</evidence>
<dbReference type="InterPro" id="IPR051678">
    <property type="entry name" value="AGP_Transferase"/>
</dbReference>
<dbReference type="Proteomes" id="UP000008142">
    <property type="component" value="Unassembled WGS sequence"/>
</dbReference>
<dbReference type="InterPro" id="IPR011009">
    <property type="entry name" value="Kinase-like_dom_sf"/>
</dbReference>
<dbReference type="InterPro" id="IPR002575">
    <property type="entry name" value="Aminoglycoside_PTrfase"/>
</dbReference>
<dbReference type="PANTHER" id="PTHR21310:SF15">
    <property type="entry name" value="AMINOGLYCOSIDE PHOSPHOTRANSFERASE DOMAIN-CONTAINING PROTEIN"/>
    <property type="match status" value="1"/>
</dbReference>
<dbReference type="CDD" id="cd05120">
    <property type="entry name" value="APH_ChoK_like"/>
    <property type="match status" value="1"/>
</dbReference>
<protein>
    <recommendedName>
        <fullName evidence="1">Aminoglycoside phosphotransferase domain-containing protein</fullName>
    </recommendedName>
</protein>
<gene>
    <name evidence="2" type="ORF">HCEG_08449</name>
</gene>
<sequence length="485" mass="55225">MSHDTAFHGALEGSKRGLCLINNSKKHSIALNPMLSVSLFSVRAVLNSQPNILTINRPDAPQMNQTLMQAFHDALENSPSADLLSVFGATYVRAHRVAQYKELSEAGCLNFLTINNLHDEISAHPEINLRDYFPSDYDRRYRWVMPNATPEERAAEPQHPKEPCDWLREMLSKVDTANILYPLSNQATSLLQKHSNLSDSYSSSQTELVASLKSLILHSERLFDLSTRGAVVKCGNEIAIKVFPNSRDLTEYHNLRYLADHVPELPIPRVHGLITLGNFHAMFMSYIPGITLDTAWPDLSHEAKLSLQRQLNWISSQLRNLQQHDGPQLGGLGGEGVKDYRIMEIFAKTGITTARQFDELQFSAKHRASPSYVKLLRSFLRKENRSIKGSVFTHGDLKKTNIMVEKDPTNTDAYIITGIIDWEEGGFYPEYYECTTLSNGQSIDCDDDWYLYVPDSISPLRYPVRWLVDRLWGNLLWNWRTDTVR</sequence>
<dbReference type="PANTHER" id="PTHR21310">
    <property type="entry name" value="AMINOGLYCOSIDE PHOSPHOTRANSFERASE-RELATED-RELATED"/>
    <property type="match status" value="1"/>
</dbReference>
<dbReference type="EMBL" id="DS990643">
    <property type="protein sequence ID" value="EGC49234.1"/>
    <property type="molecule type" value="Genomic_DNA"/>
</dbReference>
<dbReference type="Gene3D" id="3.30.200.150">
    <property type="match status" value="1"/>
</dbReference>
<dbReference type="STRING" id="544711.F0UTK7"/>
<dbReference type="SUPFAM" id="SSF56112">
    <property type="entry name" value="Protein kinase-like (PK-like)"/>
    <property type="match status" value="1"/>
</dbReference>
<dbReference type="VEuPathDB" id="FungiDB:I7I53_12276"/>